<dbReference type="SUPFAM" id="SSF51430">
    <property type="entry name" value="NAD(P)-linked oxidoreductase"/>
    <property type="match status" value="1"/>
</dbReference>
<dbReference type="AlphaFoldDB" id="A0A6P8IXR2"/>
<dbReference type="GeneID" id="116305107"/>
<organism evidence="8 9">
    <name type="scientific">Actinia tenebrosa</name>
    <name type="common">Australian red waratah sea anemone</name>
    <dbReference type="NCBI Taxonomy" id="6105"/>
    <lineage>
        <taxon>Eukaryota</taxon>
        <taxon>Metazoa</taxon>
        <taxon>Cnidaria</taxon>
        <taxon>Anthozoa</taxon>
        <taxon>Hexacorallia</taxon>
        <taxon>Actiniaria</taxon>
        <taxon>Actiniidae</taxon>
        <taxon>Actinia</taxon>
    </lineage>
</organism>
<feature type="binding site" evidence="5">
    <location>
        <position position="114"/>
    </location>
    <ligand>
        <name>substrate</name>
    </ligand>
</feature>
<dbReference type="Pfam" id="PF00248">
    <property type="entry name" value="Aldo_ket_red"/>
    <property type="match status" value="1"/>
</dbReference>
<evidence type="ECO:0000256" key="4">
    <source>
        <dbReference type="PIRSR" id="PIRSR000097-1"/>
    </source>
</evidence>
<dbReference type="InterPro" id="IPR018170">
    <property type="entry name" value="Aldo/ket_reductase_CS"/>
</dbReference>
<dbReference type="InterPro" id="IPR020471">
    <property type="entry name" value="AKR"/>
</dbReference>
<dbReference type="OrthoDB" id="416253at2759"/>
<dbReference type="InterPro" id="IPR036812">
    <property type="entry name" value="NAD(P)_OxRdtase_dom_sf"/>
</dbReference>
<evidence type="ECO:0000256" key="3">
    <source>
        <dbReference type="ARBA" id="ARBA00023002"/>
    </source>
</evidence>
<feature type="site" description="Lowers pKa of active site Tyr" evidence="6">
    <location>
        <position position="81"/>
    </location>
</feature>
<dbReference type="Proteomes" id="UP000515163">
    <property type="component" value="Unplaced"/>
</dbReference>
<dbReference type="CDD" id="cd19136">
    <property type="entry name" value="AKR_DrGR-like"/>
    <property type="match status" value="1"/>
</dbReference>
<gene>
    <name evidence="9" type="primary">LOC116305107</name>
</gene>
<dbReference type="PANTHER" id="PTHR43827:SF3">
    <property type="entry name" value="NADP-DEPENDENT OXIDOREDUCTASE DOMAIN-CONTAINING PROTEIN"/>
    <property type="match status" value="1"/>
</dbReference>
<evidence type="ECO:0000256" key="1">
    <source>
        <dbReference type="ARBA" id="ARBA00007905"/>
    </source>
</evidence>
<dbReference type="InterPro" id="IPR023210">
    <property type="entry name" value="NADP_OxRdtase_dom"/>
</dbReference>
<evidence type="ECO:0000313" key="8">
    <source>
        <dbReference type="Proteomes" id="UP000515163"/>
    </source>
</evidence>
<feature type="active site" description="Proton donor" evidence="4">
    <location>
        <position position="52"/>
    </location>
</feature>
<sequence>MFCHLLKSGVSIPLVGLGTYQLRSTGEDDLVHQTLDHALGCGYRLIDTASVYRNEADIGKALKTLCPKYGLSRQDLFITSKLGPKSHGFENAKMACEKSIQDLDCGYLDMYLIHWPGAQKLKSEDPMNAKLRAESWRALEDLKQSGLVKAIGVSNYTTSHLEELLAFAAHPPTLLQVEFHPLLYQKDLLDFCNQNNIWLQAYTSLGQGKILEEPVVNDITKRYSISPAQVLLKWGLQHGVGVIPKSTNAQHIKENIQLFDFTLSEDDMKKLDELNNDKHFCWNASQVA</sequence>
<dbReference type="FunFam" id="3.20.20.100:FF:000002">
    <property type="entry name" value="2,5-diketo-D-gluconic acid reductase A"/>
    <property type="match status" value="1"/>
</dbReference>
<dbReference type="GO" id="GO:0016616">
    <property type="term" value="F:oxidoreductase activity, acting on the CH-OH group of donors, NAD or NADP as acceptor"/>
    <property type="evidence" value="ECO:0007669"/>
    <property type="project" value="UniProtKB-ARBA"/>
</dbReference>
<evidence type="ECO:0000256" key="5">
    <source>
        <dbReference type="PIRSR" id="PIRSR000097-2"/>
    </source>
</evidence>
<dbReference type="PROSITE" id="PS00062">
    <property type="entry name" value="ALDOKETO_REDUCTASE_2"/>
    <property type="match status" value="1"/>
</dbReference>
<dbReference type="Gene3D" id="3.20.20.100">
    <property type="entry name" value="NADP-dependent oxidoreductase domain"/>
    <property type="match status" value="1"/>
</dbReference>
<feature type="domain" description="NADP-dependent oxidoreductase" evidence="7">
    <location>
        <begin position="15"/>
        <end position="275"/>
    </location>
</feature>
<proteinExistence type="inferred from homology"/>
<dbReference type="PROSITE" id="PS00798">
    <property type="entry name" value="ALDOKETO_REDUCTASE_1"/>
    <property type="match status" value="1"/>
</dbReference>
<name>A0A6P8IXR2_ACTTE</name>
<evidence type="ECO:0000256" key="2">
    <source>
        <dbReference type="ARBA" id="ARBA00022857"/>
    </source>
</evidence>
<dbReference type="PRINTS" id="PR00069">
    <property type="entry name" value="ALDKETRDTASE"/>
</dbReference>
<keyword evidence="8" id="KW-1185">Reference proteome</keyword>
<keyword evidence="2" id="KW-0521">NADP</keyword>
<reference evidence="9" key="1">
    <citation type="submission" date="2025-08" db="UniProtKB">
        <authorList>
            <consortium name="RefSeq"/>
        </authorList>
    </citation>
    <scope>IDENTIFICATION</scope>
    <source>
        <tissue evidence="9">Tentacle</tissue>
    </source>
</reference>
<dbReference type="PANTHER" id="PTHR43827">
    <property type="entry name" value="2,5-DIKETO-D-GLUCONIC ACID REDUCTASE"/>
    <property type="match status" value="1"/>
</dbReference>
<dbReference type="PIRSF" id="PIRSF000097">
    <property type="entry name" value="AKR"/>
    <property type="match status" value="1"/>
</dbReference>
<keyword evidence="3" id="KW-0560">Oxidoreductase</keyword>
<accession>A0A6P8IXR2</accession>
<evidence type="ECO:0000259" key="7">
    <source>
        <dbReference type="Pfam" id="PF00248"/>
    </source>
</evidence>
<dbReference type="KEGG" id="aten:116305107"/>
<comment type="similarity">
    <text evidence="1">Belongs to the aldo/keto reductase family.</text>
</comment>
<evidence type="ECO:0000313" key="9">
    <source>
        <dbReference type="RefSeq" id="XP_031570803.1"/>
    </source>
</evidence>
<protein>
    <submittedName>
        <fullName evidence="9">Uncharacterized protein LOC116305107</fullName>
    </submittedName>
</protein>
<evidence type="ECO:0000256" key="6">
    <source>
        <dbReference type="PIRSR" id="PIRSR000097-3"/>
    </source>
</evidence>
<dbReference type="RefSeq" id="XP_031570803.1">
    <property type="nucleotide sequence ID" value="XM_031714943.1"/>
</dbReference>
<dbReference type="InParanoid" id="A0A6P8IXR2"/>